<protein>
    <submittedName>
        <fullName evidence="2">Uncharacterized protein</fullName>
    </submittedName>
</protein>
<organism evidence="2 3">
    <name type="scientific">Pelagomonas calceolata</name>
    <dbReference type="NCBI Taxonomy" id="35677"/>
    <lineage>
        <taxon>Eukaryota</taxon>
        <taxon>Sar</taxon>
        <taxon>Stramenopiles</taxon>
        <taxon>Ochrophyta</taxon>
        <taxon>Pelagophyceae</taxon>
        <taxon>Pelagomonadales</taxon>
        <taxon>Pelagomonadaceae</taxon>
        <taxon>Pelagomonas</taxon>
    </lineage>
</organism>
<proteinExistence type="predicted"/>
<accession>A0A8J2SU20</accession>
<sequence>MPRVPRHLALPAGLLAVLVAAALAAGTTGATAVAAKRSEGDRRRLEVERVVESDAKRQREVGRMDRTVNGTALEAACWGVDAQGRKSCLSYDEALAADAAFPPSEVGSFAFVVAWCGDGFDWVADLMARSPGAQQVWKRLIVYQKCAIYHNASDGGFIVAYRHDGYAATKPQRLDCDVTGPNTTLAPTDVRRAILNHSRAAANSSVNRALRALDIRVVPLIEPGRGYPTGLHQMRPPYSTDEVGAYLHHISRSYDDLADGTFFVHGHVHGGYDAAVRTMDWTASSGVAPQTYFGTTRATDTRVRWRRGMPVALGVPVNDAMRKPRGGNYRNGEFYASRLSIRRRPRSWFAQAFGIVDRDARCADVYNGIPRPSLPAPFEQFNNRSFTCPWPRKYGGSGAVEGYWNVFFCEPCLTPHRDPDVRIPWSEAAGLEEGRVAAGEAIRTVAAPEVVRQAVASLMQLLHRAQRDFGSAQGPDEAVAARLREDLEIARGKLAALDPNATLQDLKSFKDAKALLRKTIPTRPATAPPSSLPKGI</sequence>
<comment type="caution">
    <text evidence="2">The sequence shown here is derived from an EMBL/GenBank/DDBJ whole genome shotgun (WGS) entry which is preliminary data.</text>
</comment>
<feature type="chain" id="PRO_5035278160" evidence="1">
    <location>
        <begin position="25"/>
        <end position="536"/>
    </location>
</feature>
<keyword evidence="1" id="KW-0732">Signal</keyword>
<dbReference type="AlphaFoldDB" id="A0A8J2SU20"/>
<evidence type="ECO:0000313" key="3">
    <source>
        <dbReference type="Proteomes" id="UP000789595"/>
    </source>
</evidence>
<name>A0A8J2SU20_9STRA</name>
<keyword evidence="3" id="KW-1185">Reference proteome</keyword>
<dbReference type="Proteomes" id="UP000789595">
    <property type="component" value="Unassembled WGS sequence"/>
</dbReference>
<dbReference type="EMBL" id="CAKKNE010000004">
    <property type="protein sequence ID" value="CAH0372844.1"/>
    <property type="molecule type" value="Genomic_DNA"/>
</dbReference>
<gene>
    <name evidence="2" type="ORF">PECAL_4P00010</name>
</gene>
<reference evidence="2" key="1">
    <citation type="submission" date="2021-11" db="EMBL/GenBank/DDBJ databases">
        <authorList>
            <consortium name="Genoscope - CEA"/>
            <person name="William W."/>
        </authorList>
    </citation>
    <scope>NUCLEOTIDE SEQUENCE</scope>
</reference>
<evidence type="ECO:0000256" key="1">
    <source>
        <dbReference type="SAM" id="SignalP"/>
    </source>
</evidence>
<evidence type="ECO:0000313" key="2">
    <source>
        <dbReference type="EMBL" id="CAH0372844.1"/>
    </source>
</evidence>
<feature type="signal peptide" evidence="1">
    <location>
        <begin position="1"/>
        <end position="24"/>
    </location>
</feature>